<feature type="compositionally biased region" description="Low complexity" evidence="5">
    <location>
        <begin position="367"/>
        <end position="399"/>
    </location>
</feature>
<keyword evidence="3" id="KW-0238">DNA-binding</keyword>
<evidence type="ECO:0000256" key="5">
    <source>
        <dbReference type="SAM" id="MobiDB-lite"/>
    </source>
</evidence>
<evidence type="ECO:0000256" key="4">
    <source>
        <dbReference type="ARBA" id="ARBA00023163"/>
    </source>
</evidence>
<dbReference type="OrthoDB" id="2399539at2759"/>
<feature type="region of interest" description="Disordered" evidence="5">
    <location>
        <begin position="102"/>
        <end position="145"/>
    </location>
</feature>
<feature type="compositionally biased region" description="Polar residues" evidence="5">
    <location>
        <begin position="102"/>
        <end position="139"/>
    </location>
</feature>
<evidence type="ECO:0000313" key="8">
    <source>
        <dbReference type="Proteomes" id="UP000053593"/>
    </source>
</evidence>
<keyword evidence="2" id="KW-0805">Transcription regulation</keyword>
<dbReference type="InterPro" id="IPR001138">
    <property type="entry name" value="Zn2Cys6_DnaBD"/>
</dbReference>
<evidence type="ECO:0000259" key="6">
    <source>
        <dbReference type="PROSITE" id="PS50048"/>
    </source>
</evidence>
<dbReference type="Proteomes" id="UP000053593">
    <property type="component" value="Unassembled WGS sequence"/>
</dbReference>
<feature type="compositionally biased region" description="Polar residues" evidence="5">
    <location>
        <begin position="312"/>
        <end position="321"/>
    </location>
</feature>
<keyword evidence="1" id="KW-0862">Zinc</keyword>
<feature type="region of interest" description="Disordered" evidence="5">
    <location>
        <begin position="212"/>
        <end position="337"/>
    </location>
</feature>
<feature type="region of interest" description="Disordered" evidence="5">
    <location>
        <begin position="413"/>
        <end position="439"/>
    </location>
</feature>
<evidence type="ECO:0000256" key="3">
    <source>
        <dbReference type="ARBA" id="ARBA00023125"/>
    </source>
</evidence>
<proteinExistence type="predicted"/>
<dbReference type="PROSITE" id="PS50048">
    <property type="entry name" value="ZN2_CY6_FUNGAL_2"/>
    <property type="match status" value="1"/>
</dbReference>
<protein>
    <recommendedName>
        <fullName evidence="6">Zn(2)-C6 fungal-type domain-containing protein</fullName>
    </recommendedName>
</protein>
<dbReference type="GO" id="GO:0008270">
    <property type="term" value="F:zinc ion binding"/>
    <property type="evidence" value="ECO:0007669"/>
    <property type="project" value="InterPro"/>
</dbReference>
<organism evidence="7 8">
    <name type="scientific">Collybiopsis luxurians FD-317 M1</name>
    <dbReference type="NCBI Taxonomy" id="944289"/>
    <lineage>
        <taxon>Eukaryota</taxon>
        <taxon>Fungi</taxon>
        <taxon>Dikarya</taxon>
        <taxon>Basidiomycota</taxon>
        <taxon>Agaricomycotina</taxon>
        <taxon>Agaricomycetes</taxon>
        <taxon>Agaricomycetidae</taxon>
        <taxon>Agaricales</taxon>
        <taxon>Marasmiineae</taxon>
        <taxon>Omphalotaceae</taxon>
        <taxon>Collybiopsis</taxon>
        <taxon>Collybiopsis luxurians</taxon>
    </lineage>
</organism>
<evidence type="ECO:0000256" key="2">
    <source>
        <dbReference type="ARBA" id="ARBA00023015"/>
    </source>
</evidence>
<keyword evidence="8" id="KW-1185">Reference proteome</keyword>
<reference evidence="7 8" key="1">
    <citation type="submission" date="2014-04" db="EMBL/GenBank/DDBJ databases">
        <title>Evolutionary Origins and Diversification of the Mycorrhizal Mutualists.</title>
        <authorList>
            <consortium name="DOE Joint Genome Institute"/>
            <consortium name="Mycorrhizal Genomics Consortium"/>
            <person name="Kohler A."/>
            <person name="Kuo A."/>
            <person name="Nagy L.G."/>
            <person name="Floudas D."/>
            <person name="Copeland A."/>
            <person name="Barry K.W."/>
            <person name="Cichocki N."/>
            <person name="Veneault-Fourrey C."/>
            <person name="LaButti K."/>
            <person name="Lindquist E.A."/>
            <person name="Lipzen A."/>
            <person name="Lundell T."/>
            <person name="Morin E."/>
            <person name="Murat C."/>
            <person name="Riley R."/>
            <person name="Ohm R."/>
            <person name="Sun H."/>
            <person name="Tunlid A."/>
            <person name="Henrissat B."/>
            <person name="Grigoriev I.V."/>
            <person name="Hibbett D.S."/>
            <person name="Martin F."/>
        </authorList>
    </citation>
    <scope>NUCLEOTIDE SEQUENCE [LARGE SCALE GENOMIC DNA]</scope>
    <source>
        <strain evidence="7 8">FD-317 M1</strain>
    </source>
</reference>
<dbReference type="Gene3D" id="4.10.240.10">
    <property type="entry name" value="Zn(2)-C6 fungal-type DNA-binding domain"/>
    <property type="match status" value="1"/>
</dbReference>
<feature type="domain" description="Zn(2)-C6 fungal-type" evidence="6">
    <location>
        <begin position="177"/>
        <end position="207"/>
    </location>
</feature>
<feature type="compositionally biased region" description="Basic and acidic residues" evidence="5">
    <location>
        <begin position="419"/>
        <end position="432"/>
    </location>
</feature>
<keyword evidence="4" id="KW-0804">Transcription</keyword>
<dbReference type="AlphaFoldDB" id="A0A0D0C7D7"/>
<dbReference type="InterPro" id="IPR051439">
    <property type="entry name" value="XlnR/Xlr1"/>
</dbReference>
<evidence type="ECO:0000256" key="1">
    <source>
        <dbReference type="ARBA" id="ARBA00022833"/>
    </source>
</evidence>
<dbReference type="Pfam" id="PF00172">
    <property type="entry name" value="Zn_clus"/>
    <property type="match status" value="1"/>
</dbReference>
<dbReference type="SMART" id="SM00066">
    <property type="entry name" value="GAL4"/>
    <property type="match status" value="1"/>
</dbReference>
<gene>
    <name evidence="7" type="ORF">GYMLUDRAFT_83444</name>
</gene>
<dbReference type="CDD" id="cd00067">
    <property type="entry name" value="GAL4"/>
    <property type="match status" value="1"/>
</dbReference>
<feature type="compositionally biased region" description="Polar residues" evidence="5">
    <location>
        <begin position="292"/>
        <end position="302"/>
    </location>
</feature>
<dbReference type="PANTHER" id="PTHR47663">
    <property type="entry name" value="XYLANOLYTIC TRANSCRIPTIONAL ACTIVATOR XLNR-RELATED"/>
    <property type="match status" value="1"/>
</dbReference>
<sequence>MSYTNSHQYTHDDLNEIPYKQYPLSDPSPRISTETHFIYNDQLSPTRYEHSYESQSYSHPYFPPSHPDQLYPSEVQYHSHHNMDLHWPPYSQNRRLGFASNAANSNYHHGPSSLPSPQFTSTSMQPAQPPSQSFHSNTPGHVDAYHNSQRTLAGSLDPATGVFYRTPEHPRLRTAQACEKCRTRKAKCSGEHPSCKRCLTRGLICEYAKEGRVRGPNKPKSKASPTNTSESSSLPARQSQSSPPAPAKQTPGPTTSLPRRYVSPSILPPSMSSSLSSPSSPRVGIPFDSFNPPISSTSTSDRTAGAHRISPDSVSYGLNQSEKPRPPNLELSGVSNLYRPNSRTPEFLGSQVSMESALAPYSHIPHSQSYSDTSASSSIDHGSSPTSATTSTSFSDISSPPAEMSALVVQSDVAGGEFLHPESSNEHQRSPDRNQLPFYSELPEGSALIHDMQRPRSHDSYSGSNIVHEHWAFNPSQTDMEAVYSTDVDTC</sequence>
<evidence type="ECO:0000313" key="7">
    <source>
        <dbReference type="EMBL" id="KIK64071.1"/>
    </source>
</evidence>
<dbReference type="EMBL" id="KN834762">
    <property type="protein sequence ID" value="KIK64071.1"/>
    <property type="molecule type" value="Genomic_DNA"/>
</dbReference>
<feature type="region of interest" description="Disordered" evidence="5">
    <location>
        <begin position="365"/>
        <end position="399"/>
    </location>
</feature>
<dbReference type="PANTHER" id="PTHR47663:SF1">
    <property type="entry name" value="XYLANOLYTIC TRANSCRIPTIONAL ACTIVATOR XLNR-RELATED"/>
    <property type="match status" value="1"/>
</dbReference>
<dbReference type="HOGENOM" id="CLU_555533_0_0_1"/>
<dbReference type="SUPFAM" id="SSF57701">
    <property type="entry name" value="Zn2/Cys6 DNA-binding domain"/>
    <property type="match status" value="1"/>
</dbReference>
<feature type="compositionally biased region" description="Low complexity" evidence="5">
    <location>
        <begin position="263"/>
        <end position="281"/>
    </location>
</feature>
<dbReference type="GO" id="GO:0000981">
    <property type="term" value="F:DNA-binding transcription factor activity, RNA polymerase II-specific"/>
    <property type="evidence" value="ECO:0007669"/>
    <property type="project" value="InterPro"/>
</dbReference>
<dbReference type="PROSITE" id="PS00463">
    <property type="entry name" value="ZN2_CY6_FUNGAL_1"/>
    <property type="match status" value="1"/>
</dbReference>
<dbReference type="InterPro" id="IPR036864">
    <property type="entry name" value="Zn2-C6_fun-type_DNA-bd_sf"/>
</dbReference>
<dbReference type="GO" id="GO:0003677">
    <property type="term" value="F:DNA binding"/>
    <property type="evidence" value="ECO:0007669"/>
    <property type="project" value="UniProtKB-KW"/>
</dbReference>
<feature type="compositionally biased region" description="Low complexity" evidence="5">
    <location>
        <begin position="229"/>
        <end position="251"/>
    </location>
</feature>
<accession>A0A0D0C7D7</accession>
<name>A0A0D0C7D7_9AGAR</name>